<dbReference type="SMART" id="SM00530">
    <property type="entry name" value="HTH_XRE"/>
    <property type="match status" value="1"/>
</dbReference>
<evidence type="ECO:0000313" key="3">
    <source>
        <dbReference type="Proteomes" id="UP000253868"/>
    </source>
</evidence>
<dbReference type="InterPro" id="IPR010982">
    <property type="entry name" value="Lambda_DNA-bd_dom_sf"/>
</dbReference>
<protein>
    <submittedName>
        <fullName evidence="2">XRE family transcriptional regulator</fullName>
    </submittedName>
</protein>
<name>A0A345HTD8_9ACTN</name>
<accession>A0A345HTD8</accession>
<dbReference type="OrthoDB" id="4285266at2"/>
<dbReference type="AlphaFoldDB" id="A0A345HTD8"/>
<dbReference type="Gene3D" id="1.10.260.40">
    <property type="entry name" value="lambda repressor-like DNA-binding domains"/>
    <property type="match status" value="1"/>
</dbReference>
<dbReference type="Proteomes" id="UP000253868">
    <property type="component" value="Chromosome"/>
</dbReference>
<evidence type="ECO:0000313" key="2">
    <source>
        <dbReference type="EMBL" id="AXG79962.1"/>
    </source>
</evidence>
<dbReference type="PROSITE" id="PS50943">
    <property type="entry name" value="HTH_CROC1"/>
    <property type="match status" value="1"/>
</dbReference>
<sequence>MTQGQFGGASVVRRWQLADSLKGLREKAGFTQEQAVAELKKGAGRWSAAKLSRIETRVHRVKPREAEQLLDAYGVTDVELRDSLTQLSATASEQGWWVGFDNELPKAVKPLLSIESGLVALRDFQPQLMHGLLQTPDYARALMNAVSPGTCHPEELERRVTARMIRQHVLLKEPRPSVHFVIDQAVLERVIGDPQVMRGQLRKLLDVSEEPNVTIQVLPRDAGGSPGLEGPFAILTLPDPIPDIGYTEGPAGMVYVEDRDRVRAWTLRFGILTELALSCGDSVDVVAATMESFE</sequence>
<dbReference type="EMBL" id="CP031194">
    <property type="protein sequence ID" value="AXG79962.1"/>
    <property type="molecule type" value="Genomic_DNA"/>
</dbReference>
<dbReference type="Pfam" id="PF13560">
    <property type="entry name" value="HTH_31"/>
    <property type="match status" value="1"/>
</dbReference>
<dbReference type="CDD" id="cd00093">
    <property type="entry name" value="HTH_XRE"/>
    <property type="match status" value="1"/>
</dbReference>
<dbReference type="KEGG" id="spad:DVK44_22495"/>
<evidence type="ECO:0000259" key="1">
    <source>
        <dbReference type="PROSITE" id="PS50943"/>
    </source>
</evidence>
<reference evidence="3" key="1">
    <citation type="submission" date="2018-07" db="EMBL/GenBank/DDBJ databases">
        <authorList>
            <person name="Zhao J."/>
        </authorList>
    </citation>
    <scope>NUCLEOTIDE SEQUENCE [LARGE SCALE GENOMIC DNA]</scope>
    <source>
        <strain evidence="3">GSSD-12</strain>
    </source>
</reference>
<feature type="domain" description="HTH cro/C1-type" evidence="1">
    <location>
        <begin position="21"/>
        <end position="80"/>
    </location>
</feature>
<keyword evidence="3" id="KW-1185">Reference proteome</keyword>
<dbReference type="RefSeq" id="WP_114661286.1">
    <property type="nucleotide sequence ID" value="NZ_CP031194.1"/>
</dbReference>
<dbReference type="Pfam" id="PF19054">
    <property type="entry name" value="DUF5753"/>
    <property type="match status" value="1"/>
</dbReference>
<dbReference type="GO" id="GO:0003677">
    <property type="term" value="F:DNA binding"/>
    <property type="evidence" value="ECO:0007669"/>
    <property type="project" value="InterPro"/>
</dbReference>
<organism evidence="2 3">
    <name type="scientific">Streptomyces paludis</name>
    <dbReference type="NCBI Taxonomy" id="2282738"/>
    <lineage>
        <taxon>Bacteria</taxon>
        <taxon>Bacillati</taxon>
        <taxon>Actinomycetota</taxon>
        <taxon>Actinomycetes</taxon>
        <taxon>Kitasatosporales</taxon>
        <taxon>Streptomycetaceae</taxon>
        <taxon>Streptomyces</taxon>
    </lineage>
</organism>
<dbReference type="InterPro" id="IPR001387">
    <property type="entry name" value="Cro/C1-type_HTH"/>
</dbReference>
<proteinExistence type="predicted"/>
<gene>
    <name evidence="2" type="ORF">DVK44_22495</name>
</gene>
<dbReference type="InterPro" id="IPR043917">
    <property type="entry name" value="DUF5753"/>
</dbReference>